<organism evidence="1">
    <name type="scientific">marine sediment metagenome</name>
    <dbReference type="NCBI Taxonomy" id="412755"/>
    <lineage>
        <taxon>unclassified sequences</taxon>
        <taxon>metagenomes</taxon>
        <taxon>ecological metagenomes</taxon>
    </lineage>
</organism>
<accession>X1D5R3</accession>
<gene>
    <name evidence="1" type="ORF">S01H4_48011</name>
</gene>
<dbReference type="PANTHER" id="PTHR43306:SF1">
    <property type="entry name" value="7,8-DIHYDRO-6-HYDROXYMETHYLPTERIN DIMETHYLTRANSFERASE"/>
    <property type="match status" value="1"/>
</dbReference>
<dbReference type="PANTHER" id="PTHR43306">
    <property type="entry name" value="7,8-DIHYDRO-6-HYDROXYMETHYLPTERIN DIMETHYLTRANSFERASE"/>
    <property type="match status" value="1"/>
</dbReference>
<reference evidence="1" key="1">
    <citation type="journal article" date="2014" name="Front. Microbiol.">
        <title>High frequency of phylogenetically diverse reductive dehalogenase-homologous genes in deep subseafloor sedimentary metagenomes.</title>
        <authorList>
            <person name="Kawai M."/>
            <person name="Futagami T."/>
            <person name="Toyoda A."/>
            <person name="Takaki Y."/>
            <person name="Nishi S."/>
            <person name="Hori S."/>
            <person name="Arai W."/>
            <person name="Tsubouchi T."/>
            <person name="Morono Y."/>
            <person name="Uchiyama I."/>
            <person name="Ito T."/>
            <person name="Fujiyama A."/>
            <person name="Inagaki F."/>
            <person name="Takami H."/>
        </authorList>
    </citation>
    <scope>NUCLEOTIDE SEQUENCE</scope>
    <source>
        <strain evidence="1">Expedition CK06-06</strain>
    </source>
</reference>
<dbReference type="AlphaFoldDB" id="X1D5R3"/>
<protein>
    <submittedName>
        <fullName evidence="1">Uncharacterized protein</fullName>
    </submittedName>
</protein>
<dbReference type="EMBL" id="BART01027021">
    <property type="protein sequence ID" value="GAH03615.1"/>
    <property type="molecule type" value="Genomic_DNA"/>
</dbReference>
<feature type="non-terminal residue" evidence="1">
    <location>
        <position position="1"/>
    </location>
</feature>
<evidence type="ECO:0000313" key="1">
    <source>
        <dbReference type="EMBL" id="GAH03615.1"/>
    </source>
</evidence>
<name>X1D5R3_9ZZZZ</name>
<comment type="caution">
    <text evidence="1">The sequence shown here is derived from an EMBL/GenBank/DDBJ whole genome shotgun (WGS) entry which is preliminary data.</text>
</comment>
<proteinExistence type="predicted"/>
<dbReference type="InterPro" id="IPR034474">
    <property type="entry name" value="Methyltransferase_Class_D"/>
</dbReference>
<sequence>DIIRFAIDNRDVVRCVNFQPVSITGRIDHTARNEMRITIPDAIHLITEQTDGKIPPEAWYPVPSMMPVGRALGFIRKAGPQVELSCHFACGMATFLFIDEDGNYEPITDVMEMDKFIEILESIRKSSSN</sequence>